<evidence type="ECO:0000256" key="4">
    <source>
        <dbReference type="ARBA" id="ARBA00022771"/>
    </source>
</evidence>
<dbReference type="EMBL" id="KZ506910">
    <property type="protein sequence ID" value="PKU37970.1"/>
    <property type="molecule type" value="Genomic_DNA"/>
</dbReference>
<protein>
    <submittedName>
        <fullName evidence="13">E3 sumo-protein ligase egr2</fullName>
    </submittedName>
</protein>
<dbReference type="GO" id="GO:0008270">
    <property type="term" value="F:zinc ion binding"/>
    <property type="evidence" value="ECO:0007669"/>
    <property type="project" value="UniProtKB-KW"/>
</dbReference>
<accession>A0A2I0TVW7</accession>
<keyword evidence="6 10" id="KW-0805">Transcription regulation</keyword>
<evidence type="ECO:0000313" key="13">
    <source>
        <dbReference type="EMBL" id="PKU37970.1"/>
    </source>
</evidence>
<dbReference type="InterPro" id="IPR021849">
    <property type="entry name" value="EGR_N"/>
</dbReference>
<keyword evidence="8 10" id="KW-0804">Transcription</keyword>
<evidence type="ECO:0000256" key="8">
    <source>
        <dbReference type="ARBA" id="ARBA00023163"/>
    </source>
</evidence>
<sequence length="98" mass="10330">MINVDMGDKRALDLPYGGGFAPSAPASRNQTFTYMGKFSIDPQYPGAGCYPEGIINIVSAGILQGGQPTDLEHLYSPPPPPYSGCGDLRRRPTAGSSP</sequence>
<evidence type="ECO:0000256" key="7">
    <source>
        <dbReference type="ARBA" id="ARBA00023125"/>
    </source>
</evidence>
<dbReference type="OrthoDB" id="8197458at2759"/>
<keyword evidence="4 10" id="KW-0863">Zinc-finger</keyword>
<keyword evidence="5 10" id="KW-0862">Zinc</keyword>
<evidence type="ECO:0000256" key="2">
    <source>
        <dbReference type="ARBA" id="ARBA00022723"/>
    </source>
</evidence>
<evidence type="ECO:0000313" key="14">
    <source>
        <dbReference type="Proteomes" id="UP000233556"/>
    </source>
</evidence>
<evidence type="ECO:0000256" key="11">
    <source>
        <dbReference type="SAM" id="MobiDB-lite"/>
    </source>
</evidence>
<keyword evidence="13" id="KW-0436">Ligase</keyword>
<reference evidence="14" key="2">
    <citation type="submission" date="2017-12" db="EMBL/GenBank/DDBJ databases">
        <title>Genome sequence of the Bar-tailed Godwit (Limosa lapponica baueri).</title>
        <authorList>
            <person name="Lima N.C.B."/>
            <person name="Parody-Merino A.M."/>
            <person name="Battley P.F."/>
            <person name="Fidler A.E."/>
            <person name="Prosdocimi F."/>
        </authorList>
    </citation>
    <scope>NUCLEOTIDE SEQUENCE [LARGE SCALE GENOMIC DNA]</scope>
</reference>
<reference evidence="14" key="1">
    <citation type="submission" date="2017-11" db="EMBL/GenBank/DDBJ databases">
        <authorList>
            <person name="Lima N.C."/>
            <person name="Parody-Merino A.M."/>
            <person name="Battley P.F."/>
            <person name="Fidler A.E."/>
            <person name="Prosdocimi F."/>
        </authorList>
    </citation>
    <scope>NUCLEOTIDE SEQUENCE [LARGE SCALE GENOMIC DNA]</scope>
</reference>
<dbReference type="GO" id="GO:0016874">
    <property type="term" value="F:ligase activity"/>
    <property type="evidence" value="ECO:0007669"/>
    <property type="project" value="UniProtKB-KW"/>
</dbReference>
<evidence type="ECO:0000256" key="5">
    <source>
        <dbReference type="ARBA" id="ARBA00022833"/>
    </source>
</evidence>
<feature type="domain" description="Early growth response N-terminal" evidence="12">
    <location>
        <begin position="36"/>
        <end position="68"/>
    </location>
</feature>
<evidence type="ECO:0000256" key="1">
    <source>
        <dbReference type="ARBA" id="ARBA00004123"/>
    </source>
</evidence>
<dbReference type="GO" id="GO:0005634">
    <property type="term" value="C:nucleus"/>
    <property type="evidence" value="ECO:0007669"/>
    <property type="project" value="UniProtKB-SubCell"/>
</dbReference>
<dbReference type="AlphaFoldDB" id="A0A2I0TVW7"/>
<keyword evidence="9 10" id="KW-0539">Nucleus</keyword>
<dbReference type="GO" id="GO:0003677">
    <property type="term" value="F:DNA binding"/>
    <property type="evidence" value="ECO:0007669"/>
    <property type="project" value="UniProtKB-KW"/>
</dbReference>
<dbReference type="Pfam" id="PF11928">
    <property type="entry name" value="DUF3446"/>
    <property type="match status" value="1"/>
</dbReference>
<evidence type="ECO:0000256" key="9">
    <source>
        <dbReference type="ARBA" id="ARBA00023242"/>
    </source>
</evidence>
<name>A0A2I0TVW7_LIMLA</name>
<comment type="subcellular location">
    <subcellularLocation>
        <location evidence="1 10">Nucleus</location>
    </subcellularLocation>
</comment>
<keyword evidence="14" id="KW-1185">Reference proteome</keyword>
<gene>
    <name evidence="13" type="ORF">llap_11727</name>
</gene>
<feature type="region of interest" description="Disordered" evidence="11">
    <location>
        <begin position="68"/>
        <end position="98"/>
    </location>
</feature>
<evidence type="ECO:0000256" key="6">
    <source>
        <dbReference type="ARBA" id="ARBA00023015"/>
    </source>
</evidence>
<proteinExistence type="inferred from homology"/>
<evidence type="ECO:0000256" key="3">
    <source>
        <dbReference type="ARBA" id="ARBA00022737"/>
    </source>
</evidence>
<keyword evidence="2 10" id="KW-0479">Metal-binding</keyword>
<keyword evidence="3" id="KW-0677">Repeat</keyword>
<dbReference type="Proteomes" id="UP000233556">
    <property type="component" value="Unassembled WGS sequence"/>
</dbReference>
<evidence type="ECO:0000259" key="12">
    <source>
        <dbReference type="Pfam" id="PF11928"/>
    </source>
</evidence>
<comment type="similarity">
    <text evidence="10">Belongs to the EGR C2H2-type zinc-finger protein family.</text>
</comment>
<keyword evidence="7 10" id="KW-0238">DNA-binding</keyword>
<organism evidence="13 14">
    <name type="scientific">Limosa lapponica baueri</name>
    <dbReference type="NCBI Taxonomy" id="1758121"/>
    <lineage>
        <taxon>Eukaryota</taxon>
        <taxon>Metazoa</taxon>
        <taxon>Chordata</taxon>
        <taxon>Craniata</taxon>
        <taxon>Vertebrata</taxon>
        <taxon>Euteleostomi</taxon>
        <taxon>Archelosauria</taxon>
        <taxon>Archosauria</taxon>
        <taxon>Dinosauria</taxon>
        <taxon>Saurischia</taxon>
        <taxon>Theropoda</taxon>
        <taxon>Coelurosauria</taxon>
        <taxon>Aves</taxon>
        <taxon>Neognathae</taxon>
        <taxon>Neoaves</taxon>
        <taxon>Charadriiformes</taxon>
        <taxon>Scolopacidae</taxon>
        <taxon>Limosa</taxon>
    </lineage>
</organism>
<evidence type="ECO:0000256" key="10">
    <source>
        <dbReference type="RuleBase" id="RU363046"/>
    </source>
</evidence>